<dbReference type="GO" id="GO:0005737">
    <property type="term" value="C:cytoplasm"/>
    <property type="evidence" value="ECO:0007669"/>
    <property type="project" value="UniProtKB-SubCell"/>
</dbReference>
<dbReference type="Gene3D" id="3.40.50.300">
    <property type="entry name" value="P-loop containing nucleotide triphosphate hydrolases"/>
    <property type="match status" value="1"/>
</dbReference>
<evidence type="ECO:0000256" key="5">
    <source>
        <dbReference type="ARBA" id="ARBA00022705"/>
    </source>
</evidence>
<dbReference type="PROSITE" id="PS00618">
    <property type="entry name" value="RECF_2"/>
    <property type="match status" value="1"/>
</dbReference>
<dbReference type="PANTHER" id="PTHR32182">
    <property type="entry name" value="DNA REPLICATION AND REPAIR PROTEIN RECF"/>
    <property type="match status" value="1"/>
</dbReference>
<accession>A0A9X1HTN6</accession>
<keyword evidence="4 9" id="KW-0963">Cytoplasm</keyword>
<evidence type="ECO:0000256" key="2">
    <source>
        <dbReference type="ARBA" id="ARBA00008016"/>
    </source>
</evidence>
<dbReference type="Gene3D" id="1.20.1050.90">
    <property type="entry name" value="RecF/RecN/SMC, N-terminal domain"/>
    <property type="match status" value="1"/>
</dbReference>
<dbReference type="PROSITE" id="PS00617">
    <property type="entry name" value="RECF_1"/>
    <property type="match status" value="1"/>
</dbReference>
<evidence type="ECO:0000259" key="11">
    <source>
        <dbReference type="Pfam" id="PF02463"/>
    </source>
</evidence>
<reference evidence="12" key="1">
    <citation type="submission" date="2021-09" db="EMBL/GenBank/DDBJ databases">
        <title>Fulvivirga sp. isolated from coastal sediment.</title>
        <authorList>
            <person name="Yu H."/>
        </authorList>
    </citation>
    <scope>NUCLEOTIDE SEQUENCE</scope>
    <source>
        <strain evidence="12">1062</strain>
    </source>
</reference>
<gene>
    <name evidence="9 12" type="primary">recF</name>
    <name evidence="12" type="ORF">LDX50_24725</name>
</gene>
<dbReference type="InterPro" id="IPR018078">
    <property type="entry name" value="DNA-binding_RecF_CS"/>
</dbReference>
<evidence type="ECO:0000313" key="13">
    <source>
        <dbReference type="Proteomes" id="UP001139409"/>
    </source>
</evidence>
<keyword evidence="6 9" id="KW-0547">Nucleotide-binding</keyword>
<name>A0A9X1HTN6_9BACT</name>
<keyword evidence="5 9" id="KW-0235">DNA replication</keyword>
<keyword evidence="9 10" id="KW-0234">DNA repair</keyword>
<comment type="caution">
    <text evidence="12">The sequence shown here is derived from an EMBL/GenBank/DDBJ whole genome shotgun (WGS) entry which is preliminary data.</text>
</comment>
<evidence type="ECO:0000256" key="9">
    <source>
        <dbReference type="HAMAP-Rule" id="MF_00365"/>
    </source>
</evidence>
<evidence type="ECO:0000256" key="6">
    <source>
        <dbReference type="ARBA" id="ARBA00022741"/>
    </source>
</evidence>
<evidence type="ECO:0000256" key="7">
    <source>
        <dbReference type="ARBA" id="ARBA00022840"/>
    </source>
</evidence>
<keyword evidence="9 10" id="KW-0227">DNA damage</keyword>
<dbReference type="NCBIfam" id="TIGR00611">
    <property type="entry name" value="recf"/>
    <property type="match status" value="1"/>
</dbReference>
<keyword evidence="13" id="KW-1185">Reference proteome</keyword>
<sequence length="366" mass="42406">MHIRKLRLFDFKNYHEVNVVFSPYINCITGLNGSGKTNLIDAIHYLALTKSAFNTIEKENIRHGSQAFLIQSEWEIGGSAHQVVCSYQAGLPKTIRYDGKDYEKISEHIGRLPLVLVTPYDTDLIRGGSDGRRRFFDGILCQANESYLRDLIRYNHILRQRNALLKQSGGYAPDADLLKSYTDPLILLGRSIYEERRDFLESFLTEFRNYYELISENSEQVDIRYKSDGAEDLQSLFEQSLRKDIALERTTTGIHRDDFRFVMDGHAIRKYGSQGQQKSFVLALKLAQFAYLSEARETPPIILLDDIFDKLDRQRILQLMHILQGKGMGQVFITDAREERTRELLAETEFPLTFYKVENESIHEIK</sequence>
<keyword evidence="8 9" id="KW-0238">DNA-binding</keyword>
<evidence type="ECO:0000256" key="1">
    <source>
        <dbReference type="ARBA" id="ARBA00004496"/>
    </source>
</evidence>
<dbReference type="SUPFAM" id="SSF52540">
    <property type="entry name" value="P-loop containing nucleoside triphosphate hydrolases"/>
    <property type="match status" value="1"/>
</dbReference>
<keyword evidence="9 10" id="KW-0742">SOS response</keyword>
<dbReference type="GO" id="GO:0006260">
    <property type="term" value="P:DNA replication"/>
    <property type="evidence" value="ECO:0007669"/>
    <property type="project" value="UniProtKB-UniRule"/>
</dbReference>
<evidence type="ECO:0000256" key="4">
    <source>
        <dbReference type="ARBA" id="ARBA00022490"/>
    </source>
</evidence>
<dbReference type="GO" id="GO:0009432">
    <property type="term" value="P:SOS response"/>
    <property type="evidence" value="ECO:0007669"/>
    <property type="project" value="UniProtKB-UniRule"/>
</dbReference>
<evidence type="ECO:0000256" key="10">
    <source>
        <dbReference type="RuleBase" id="RU000578"/>
    </source>
</evidence>
<proteinExistence type="inferred from homology"/>
<evidence type="ECO:0000313" key="12">
    <source>
        <dbReference type="EMBL" id="MCA6078099.1"/>
    </source>
</evidence>
<comment type="subcellular location">
    <subcellularLocation>
        <location evidence="1 9 10">Cytoplasm</location>
    </subcellularLocation>
</comment>
<keyword evidence="7 9" id="KW-0067">ATP-binding</keyword>
<dbReference type="Proteomes" id="UP001139409">
    <property type="component" value="Unassembled WGS sequence"/>
</dbReference>
<dbReference type="AlphaFoldDB" id="A0A9X1HTN6"/>
<feature type="binding site" evidence="9">
    <location>
        <begin position="30"/>
        <end position="37"/>
    </location>
    <ligand>
        <name>ATP</name>
        <dbReference type="ChEBI" id="CHEBI:30616"/>
    </ligand>
</feature>
<dbReference type="InterPro" id="IPR003395">
    <property type="entry name" value="RecF/RecN/SMC_N"/>
</dbReference>
<dbReference type="PANTHER" id="PTHR32182:SF0">
    <property type="entry name" value="DNA REPLICATION AND REPAIR PROTEIN RECF"/>
    <property type="match status" value="1"/>
</dbReference>
<dbReference type="HAMAP" id="MF_00365">
    <property type="entry name" value="RecF"/>
    <property type="match status" value="1"/>
</dbReference>
<dbReference type="RefSeq" id="WP_225698955.1">
    <property type="nucleotide sequence ID" value="NZ_JAIXNE010000005.1"/>
</dbReference>
<protein>
    <recommendedName>
        <fullName evidence="3 9">DNA replication and repair protein RecF</fullName>
    </recommendedName>
</protein>
<dbReference type="InterPro" id="IPR001238">
    <property type="entry name" value="DNA-binding_RecF"/>
</dbReference>
<dbReference type="InterPro" id="IPR042174">
    <property type="entry name" value="RecF_2"/>
</dbReference>
<dbReference type="Pfam" id="PF02463">
    <property type="entry name" value="SMC_N"/>
    <property type="match status" value="1"/>
</dbReference>
<dbReference type="GO" id="GO:0005524">
    <property type="term" value="F:ATP binding"/>
    <property type="evidence" value="ECO:0007669"/>
    <property type="project" value="UniProtKB-UniRule"/>
</dbReference>
<dbReference type="GO" id="GO:0006302">
    <property type="term" value="P:double-strand break repair"/>
    <property type="evidence" value="ECO:0007669"/>
    <property type="project" value="TreeGrafter"/>
</dbReference>
<dbReference type="InterPro" id="IPR027417">
    <property type="entry name" value="P-loop_NTPase"/>
</dbReference>
<feature type="domain" description="RecF/RecN/SMC N-terminal" evidence="11">
    <location>
        <begin position="3"/>
        <end position="343"/>
    </location>
</feature>
<comment type="similarity">
    <text evidence="2 9 10">Belongs to the RecF family.</text>
</comment>
<organism evidence="12 13">
    <name type="scientific">Fulvivirga sedimenti</name>
    <dbReference type="NCBI Taxonomy" id="2879465"/>
    <lineage>
        <taxon>Bacteria</taxon>
        <taxon>Pseudomonadati</taxon>
        <taxon>Bacteroidota</taxon>
        <taxon>Cytophagia</taxon>
        <taxon>Cytophagales</taxon>
        <taxon>Fulvivirgaceae</taxon>
        <taxon>Fulvivirga</taxon>
    </lineage>
</organism>
<dbReference type="EMBL" id="JAIXNE010000005">
    <property type="protein sequence ID" value="MCA6078099.1"/>
    <property type="molecule type" value="Genomic_DNA"/>
</dbReference>
<evidence type="ECO:0000256" key="3">
    <source>
        <dbReference type="ARBA" id="ARBA00020170"/>
    </source>
</evidence>
<comment type="function">
    <text evidence="9 10">The RecF protein is involved in DNA metabolism; it is required for DNA replication and normal SOS inducibility. RecF binds preferentially to single-stranded, linear DNA. It also seems to bind ATP.</text>
</comment>
<dbReference type="GO" id="GO:0000731">
    <property type="term" value="P:DNA synthesis involved in DNA repair"/>
    <property type="evidence" value="ECO:0007669"/>
    <property type="project" value="TreeGrafter"/>
</dbReference>
<evidence type="ECO:0000256" key="8">
    <source>
        <dbReference type="ARBA" id="ARBA00023125"/>
    </source>
</evidence>
<dbReference type="GO" id="GO:0003697">
    <property type="term" value="F:single-stranded DNA binding"/>
    <property type="evidence" value="ECO:0007669"/>
    <property type="project" value="UniProtKB-UniRule"/>
</dbReference>